<feature type="transmembrane region" description="Helical" evidence="6">
    <location>
        <begin position="152"/>
        <end position="174"/>
    </location>
</feature>
<comment type="similarity">
    <text evidence="2">Belongs to the drug/metabolite transporter (DMT) superfamily. 10 TMS drug/metabolite exporter (DME) (TC 2.A.7.3) family.</text>
</comment>
<feature type="transmembrane region" description="Helical" evidence="6">
    <location>
        <begin position="186"/>
        <end position="210"/>
    </location>
</feature>
<evidence type="ECO:0000256" key="5">
    <source>
        <dbReference type="ARBA" id="ARBA00023136"/>
    </source>
</evidence>
<evidence type="ECO:0000313" key="9">
    <source>
        <dbReference type="Proteomes" id="UP000628984"/>
    </source>
</evidence>
<dbReference type="SUPFAM" id="SSF103481">
    <property type="entry name" value="Multidrug resistance efflux transporter EmrE"/>
    <property type="match status" value="2"/>
</dbReference>
<organism evidence="8 9">
    <name type="scientific">Gemmobacter lanyuensis</name>
    <dbReference type="NCBI Taxonomy" id="1054497"/>
    <lineage>
        <taxon>Bacteria</taxon>
        <taxon>Pseudomonadati</taxon>
        <taxon>Pseudomonadota</taxon>
        <taxon>Alphaproteobacteria</taxon>
        <taxon>Rhodobacterales</taxon>
        <taxon>Paracoccaceae</taxon>
        <taxon>Gemmobacter</taxon>
    </lineage>
</organism>
<evidence type="ECO:0000259" key="7">
    <source>
        <dbReference type="Pfam" id="PF00892"/>
    </source>
</evidence>
<comment type="caution">
    <text evidence="8">The sequence shown here is derived from an EMBL/GenBank/DDBJ whole genome shotgun (WGS) entry which is preliminary data.</text>
</comment>
<dbReference type="PANTHER" id="PTHR22911:SF6">
    <property type="entry name" value="SOLUTE CARRIER FAMILY 35 MEMBER G1"/>
    <property type="match status" value="1"/>
</dbReference>
<feature type="transmembrane region" description="Helical" evidence="6">
    <location>
        <begin position="12"/>
        <end position="30"/>
    </location>
</feature>
<gene>
    <name evidence="8" type="ORF">GCM10011452_27250</name>
</gene>
<dbReference type="InterPro" id="IPR000620">
    <property type="entry name" value="EamA_dom"/>
</dbReference>
<accession>A0A918IYU0</accession>
<evidence type="ECO:0000256" key="6">
    <source>
        <dbReference type="SAM" id="Phobius"/>
    </source>
</evidence>
<feature type="transmembrane region" description="Helical" evidence="6">
    <location>
        <begin position="286"/>
        <end position="304"/>
    </location>
</feature>
<keyword evidence="9" id="KW-1185">Reference proteome</keyword>
<reference evidence="8" key="1">
    <citation type="journal article" date="2014" name="Int. J. Syst. Evol. Microbiol.">
        <title>Complete genome sequence of Corynebacterium casei LMG S-19264T (=DSM 44701T), isolated from a smear-ripened cheese.</title>
        <authorList>
            <consortium name="US DOE Joint Genome Institute (JGI-PGF)"/>
            <person name="Walter F."/>
            <person name="Albersmeier A."/>
            <person name="Kalinowski J."/>
            <person name="Ruckert C."/>
        </authorList>
    </citation>
    <scope>NUCLEOTIDE SEQUENCE</scope>
    <source>
        <strain evidence="8">KCTC 23714</strain>
    </source>
</reference>
<feature type="transmembrane region" description="Helical" evidence="6">
    <location>
        <begin position="262"/>
        <end position="280"/>
    </location>
</feature>
<keyword evidence="3 6" id="KW-0812">Transmembrane</keyword>
<feature type="transmembrane region" description="Helical" evidence="6">
    <location>
        <begin position="51"/>
        <end position="69"/>
    </location>
</feature>
<evidence type="ECO:0000313" key="8">
    <source>
        <dbReference type="EMBL" id="GGW37404.1"/>
    </source>
</evidence>
<evidence type="ECO:0000256" key="2">
    <source>
        <dbReference type="ARBA" id="ARBA00009853"/>
    </source>
</evidence>
<feature type="transmembrane region" description="Helical" evidence="6">
    <location>
        <begin position="89"/>
        <end position="117"/>
    </location>
</feature>
<evidence type="ECO:0000256" key="1">
    <source>
        <dbReference type="ARBA" id="ARBA00004141"/>
    </source>
</evidence>
<feature type="transmembrane region" description="Helical" evidence="6">
    <location>
        <begin position="230"/>
        <end position="250"/>
    </location>
</feature>
<keyword evidence="4 6" id="KW-1133">Transmembrane helix</keyword>
<dbReference type="GO" id="GO:0016020">
    <property type="term" value="C:membrane"/>
    <property type="evidence" value="ECO:0007669"/>
    <property type="project" value="UniProtKB-SubCell"/>
</dbReference>
<dbReference type="PANTHER" id="PTHR22911">
    <property type="entry name" value="ACYL-MALONYL CONDENSING ENZYME-RELATED"/>
    <property type="match status" value="1"/>
</dbReference>
<dbReference type="RefSeq" id="WP_189634435.1">
    <property type="nucleotide sequence ID" value="NZ_BMYQ01000009.1"/>
</dbReference>
<evidence type="ECO:0000256" key="3">
    <source>
        <dbReference type="ARBA" id="ARBA00022692"/>
    </source>
</evidence>
<dbReference type="Pfam" id="PF00892">
    <property type="entry name" value="EamA"/>
    <property type="match status" value="1"/>
</dbReference>
<dbReference type="InterPro" id="IPR037185">
    <property type="entry name" value="EmrE-like"/>
</dbReference>
<dbReference type="AlphaFoldDB" id="A0A918IYU0"/>
<dbReference type="Proteomes" id="UP000628984">
    <property type="component" value="Unassembled WGS sequence"/>
</dbReference>
<keyword evidence="5 6" id="KW-0472">Membrane</keyword>
<feature type="domain" description="EamA" evidence="7">
    <location>
        <begin position="19"/>
        <end position="145"/>
    </location>
</feature>
<proteinExistence type="inferred from homology"/>
<evidence type="ECO:0000256" key="4">
    <source>
        <dbReference type="ARBA" id="ARBA00022989"/>
    </source>
</evidence>
<dbReference type="EMBL" id="BMYQ01000009">
    <property type="protein sequence ID" value="GGW37404.1"/>
    <property type="molecule type" value="Genomic_DNA"/>
</dbReference>
<comment type="subcellular location">
    <subcellularLocation>
        <location evidence="1">Membrane</location>
        <topology evidence="1">Multi-pass membrane protein</topology>
    </subcellularLocation>
</comment>
<feature type="transmembrane region" description="Helical" evidence="6">
    <location>
        <begin position="129"/>
        <end position="146"/>
    </location>
</feature>
<sequence>MTTANITATPDRTLLAGGMVLVYAMVIGFTDNYVRVIAAEAGLWQFHATRAVMAWAILLALMAPLRFRLRPVNLKAVVARSAIHGGAMLIYFGALAFLPVALVAAGLFTAPIFVLLISRFAYGHHIGPVRILAVAIGFAGVVMVLGREALDGTSLAAVLPVLAGALYALGNIATREWCADETAETLLGGFFFALGLLGLVGMAVLTVWPLEAPAGTAGFVMRGPIWPSTTFYFWTLIQAAGSLIGVGMMIKAYQLADASRVSVFEYVILPASALWSWLIWGETLSLLAGAGMVLIAAAGSMIALRARG</sequence>
<reference evidence="8" key="2">
    <citation type="submission" date="2020-09" db="EMBL/GenBank/DDBJ databases">
        <authorList>
            <person name="Sun Q."/>
            <person name="Kim S."/>
        </authorList>
    </citation>
    <scope>NUCLEOTIDE SEQUENCE</scope>
    <source>
        <strain evidence="8">KCTC 23714</strain>
    </source>
</reference>
<name>A0A918IYU0_9RHOB</name>
<protein>
    <submittedName>
        <fullName evidence="8">Membrane protein</fullName>
    </submittedName>
</protein>